<name>A0A2N5CDK2_9BURK</name>
<evidence type="ECO:0000313" key="7">
    <source>
        <dbReference type="Proteomes" id="UP000234341"/>
    </source>
</evidence>
<dbReference type="GO" id="GO:0003677">
    <property type="term" value="F:DNA binding"/>
    <property type="evidence" value="ECO:0007669"/>
    <property type="project" value="UniProtKB-KW"/>
</dbReference>
<dbReference type="InterPro" id="IPR005119">
    <property type="entry name" value="LysR_subst-bd"/>
</dbReference>
<dbReference type="EMBL" id="PJRP01000004">
    <property type="protein sequence ID" value="PLQ00278.1"/>
    <property type="molecule type" value="Genomic_DNA"/>
</dbReference>
<dbReference type="PANTHER" id="PTHR30346">
    <property type="entry name" value="TRANSCRIPTIONAL DUAL REGULATOR HCAR-RELATED"/>
    <property type="match status" value="1"/>
</dbReference>
<reference evidence="6 7" key="1">
    <citation type="submission" date="2017-12" db="EMBL/GenBank/DDBJ databases">
        <title>Genome sequence of the active heterotrophic nitrifier-denitrifier, Cupriavidus pauculus UM1.</title>
        <authorList>
            <person name="Putonti C."/>
            <person name="Castignetti D."/>
        </authorList>
    </citation>
    <scope>NUCLEOTIDE SEQUENCE [LARGE SCALE GENOMIC DNA]</scope>
    <source>
        <strain evidence="6 7">UM1</strain>
    </source>
</reference>
<comment type="caution">
    <text evidence="6">The sequence shown here is derived from an EMBL/GenBank/DDBJ whole genome shotgun (WGS) entry which is preliminary data.</text>
</comment>
<dbReference type="Proteomes" id="UP000234341">
    <property type="component" value="Unassembled WGS sequence"/>
</dbReference>
<accession>A0A2N5CDK2</accession>
<dbReference type="Gene3D" id="3.40.190.10">
    <property type="entry name" value="Periplasmic binding protein-like II"/>
    <property type="match status" value="2"/>
</dbReference>
<keyword evidence="3" id="KW-0238">DNA-binding</keyword>
<evidence type="ECO:0000256" key="4">
    <source>
        <dbReference type="ARBA" id="ARBA00023163"/>
    </source>
</evidence>
<comment type="similarity">
    <text evidence="1">Belongs to the LysR transcriptional regulatory family.</text>
</comment>
<dbReference type="Pfam" id="PF03466">
    <property type="entry name" value="LysR_substrate"/>
    <property type="match status" value="1"/>
</dbReference>
<protein>
    <recommendedName>
        <fullName evidence="5">LysR substrate-binding domain-containing protein</fullName>
    </recommendedName>
</protein>
<gene>
    <name evidence="6" type="ORF">CYJ10_11510</name>
</gene>
<evidence type="ECO:0000256" key="2">
    <source>
        <dbReference type="ARBA" id="ARBA00023015"/>
    </source>
</evidence>
<dbReference type="AlphaFoldDB" id="A0A2N5CDK2"/>
<keyword evidence="2" id="KW-0805">Transcription regulation</keyword>
<keyword evidence="4" id="KW-0804">Transcription</keyword>
<proteinExistence type="inferred from homology"/>
<dbReference type="GO" id="GO:0003700">
    <property type="term" value="F:DNA-binding transcription factor activity"/>
    <property type="evidence" value="ECO:0007669"/>
    <property type="project" value="TreeGrafter"/>
</dbReference>
<evidence type="ECO:0000256" key="1">
    <source>
        <dbReference type="ARBA" id="ARBA00009437"/>
    </source>
</evidence>
<feature type="domain" description="LysR substrate-binding" evidence="5">
    <location>
        <begin position="8"/>
        <end position="91"/>
    </location>
</feature>
<dbReference type="GO" id="GO:0032993">
    <property type="term" value="C:protein-DNA complex"/>
    <property type="evidence" value="ECO:0007669"/>
    <property type="project" value="TreeGrafter"/>
</dbReference>
<evidence type="ECO:0000256" key="3">
    <source>
        <dbReference type="ARBA" id="ARBA00023125"/>
    </source>
</evidence>
<evidence type="ECO:0000313" key="6">
    <source>
        <dbReference type="EMBL" id="PLQ00278.1"/>
    </source>
</evidence>
<dbReference type="PANTHER" id="PTHR30346:SF28">
    <property type="entry name" value="HTH-TYPE TRANSCRIPTIONAL REGULATOR CYNR"/>
    <property type="match status" value="1"/>
</dbReference>
<organism evidence="6 7">
    <name type="scientific">Cupriavidus pauculus</name>
    <dbReference type="NCBI Taxonomy" id="82633"/>
    <lineage>
        <taxon>Bacteria</taxon>
        <taxon>Pseudomonadati</taxon>
        <taxon>Pseudomonadota</taxon>
        <taxon>Betaproteobacteria</taxon>
        <taxon>Burkholderiales</taxon>
        <taxon>Burkholderiaceae</taxon>
        <taxon>Cupriavidus</taxon>
    </lineage>
</organism>
<dbReference type="SUPFAM" id="SSF53850">
    <property type="entry name" value="Periplasmic binding protein-like II"/>
    <property type="match status" value="1"/>
</dbReference>
<sequence>MRHRWKSVFLRWAPALREAGGNPRAGQEAIEIHTALGLVAAGLGFTVVGASVAAVDRNDVAVVPLKTQATLVAVTRVGDASSAVREFVAALALPGPRP</sequence>
<evidence type="ECO:0000259" key="5">
    <source>
        <dbReference type="Pfam" id="PF03466"/>
    </source>
</evidence>